<accession>A0A369WAL1</accession>
<dbReference type="OrthoDB" id="9992376at2"/>
<dbReference type="EMBL" id="QQNH01000002">
    <property type="protein sequence ID" value="RDE10342.1"/>
    <property type="molecule type" value="Genomic_DNA"/>
</dbReference>
<name>A0A369WAL1_9HYPH</name>
<reference evidence="2" key="1">
    <citation type="submission" date="2018-07" db="EMBL/GenBank/DDBJ databases">
        <authorList>
            <person name="Liu B.-T."/>
            <person name="Du Z."/>
        </authorList>
    </citation>
    <scope>NUCLEOTIDE SEQUENCE [LARGE SCALE GENOMIC DNA]</scope>
    <source>
        <strain evidence="2">XYN52</strain>
    </source>
</reference>
<proteinExistence type="predicted"/>
<dbReference type="RefSeq" id="WP_114644634.1">
    <property type="nucleotide sequence ID" value="NZ_QQNH01000002.1"/>
</dbReference>
<comment type="caution">
    <text evidence="1">The sequence shown here is derived from an EMBL/GenBank/DDBJ whole genome shotgun (WGS) entry which is preliminary data.</text>
</comment>
<protein>
    <submittedName>
        <fullName evidence="1">Uncharacterized protein</fullName>
    </submittedName>
</protein>
<keyword evidence="2" id="KW-1185">Reference proteome</keyword>
<dbReference type="Proteomes" id="UP000253759">
    <property type="component" value="Unassembled WGS sequence"/>
</dbReference>
<gene>
    <name evidence="1" type="ORF">DVH29_02855</name>
</gene>
<sequence>MIGYEDGELAPFGDWDFQHFATVPHVGDVIIDPIGIEHLGPVVVTKRFFAPVSGGKDIWYLMVERQSQDAEGMSVHRFHLELQAIHAEMMAEHRAAEKAERELKWKRLIELGQSEKSSRFKKASS</sequence>
<dbReference type="AlphaFoldDB" id="A0A369WAL1"/>
<evidence type="ECO:0000313" key="2">
    <source>
        <dbReference type="Proteomes" id="UP000253759"/>
    </source>
</evidence>
<evidence type="ECO:0000313" key="1">
    <source>
        <dbReference type="EMBL" id="RDE10342.1"/>
    </source>
</evidence>
<organism evidence="1 2">
    <name type="scientific">Pelagibacterium lacus</name>
    <dbReference type="NCBI Taxonomy" id="2282655"/>
    <lineage>
        <taxon>Bacteria</taxon>
        <taxon>Pseudomonadati</taxon>
        <taxon>Pseudomonadota</taxon>
        <taxon>Alphaproteobacteria</taxon>
        <taxon>Hyphomicrobiales</taxon>
        <taxon>Devosiaceae</taxon>
        <taxon>Pelagibacterium</taxon>
    </lineage>
</organism>